<dbReference type="EMBL" id="JAINUF010000011">
    <property type="protein sequence ID" value="KAJ8346851.1"/>
    <property type="molecule type" value="Genomic_DNA"/>
</dbReference>
<proteinExistence type="predicted"/>
<evidence type="ECO:0008006" key="3">
    <source>
        <dbReference type="Google" id="ProtNLM"/>
    </source>
</evidence>
<evidence type="ECO:0000313" key="2">
    <source>
        <dbReference type="Proteomes" id="UP001152622"/>
    </source>
</evidence>
<dbReference type="OrthoDB" id="410381at2759"/>
<organism evidence="1 2">
    <name type="scientific">Synaphobranchus kaupii</name>
    <name type="common">Kaup's arrowtooth eel</name>
    <dbReference type="NCBI Taxonomy" id="118154"/>
    <lineage>
        <taxon>Eukaryota</taxon>
        <taxon>Metazoa</taxon>
        <taxon>Chordata</taxon>
        <taxon>Craniata</taxon>
        <taxon>Vertebrata</taxon>
        <taxon>Euteleostomi</taxon>
        <taxon>Actinopterygii</taxon>
        <taxon>Neopterygii</taxon>
        <taxon>Teleostei</taxon>
        <taxon>Anguilliformes</taxon>
        <taxon>Synaphobranchidae</taxon>
        <taxon>Synaphobranchus</taxon>
    </lineage>
</organism>
<sequence length="378" mass="43278">MRGAECSTDHYMVQSQLRLKLLLPRRKSPNVAPKKLDVAKLTCVEHQRRLVTAITSALQKDKDPLIDLTNIEEHWEQPRETIHSAASDVLGHPKRKTPDWFQEQTESSQQLLEEKQKLYMCHLKENSERSEAAFKAIKAKVQREIRQMKDNWWSKKADELQAMADRNDSHGLFSGLKAIYGPRSNAVAPVKSADGSMLYTDVKDITERWGEHFCNLLNQQGSADQIACENLSSRPVREELHGPITMAELNKALKDTRSGKAPGQDGIPSDVLKHGGPTLKSELLDLYNACWQSQCLPQDFKDALIVTIFKKKAVFYGEMRVGKRKQGGQKLRYEDVLKRHMKNTGMNDNTWERDALDRSKWCCIVRKSIPATEEKWQR</sequence>
<keyword evidence="2" id="KW-1185">Reference proteome</keyword>
<protein>
    <recommendedName>
        <fullName evidence="3">Reverse transcriptase</fullName>
    </recommendedName>
</protein>
<accession>A0A9Q1EXD4</accession>
<dbReference type="PANTHER" id="PTHR19446">
    <property type="entry name" value="REVERSE TRANSCRIPTASES"/>
    <property type="match status" value="1"/>
</dbReference>
<evidence type="ECO:0000313" key="1">
    <source>
        <dbReference type="EMBL" id="KAJ8346851.1"/>
    </source>
</evidence>
<reference evidence="1" key="1">
    <citation type="journal article" date="2023" name="Science">
        <title>Genome structures resolve the early diversification of teleost fishes.</title>
        <authorList>
            <person name="Parey E."/>
            <person name="Louis A."/>
            <person name="Montfort J."/>
            <person name="Bouchez O."/>
            <person name="Roques C."/>
            <person name="Iampietro C."/>
            <person name="Lluch J."/>
            <person name="Castinel A."/>
            <person name="Donnadieu C."/>
            <person name="Desvignes T."/>
            <person name="Floi Bucao C."/>
            <person name="Jouanno E."/>
            <person name="Wen M."/>
            <person name="Mejri S."/>
            <person name="Dirks R."/>
            <person name="Jansen H."/>
            <person name="Henkel C."/>
            <person name="Chen W.J."/>
            <person name="Zahm M."/>
            <person name="Cabau C."/>
            <person name="Klopp C."/>
            <person name="Thompson A.W."/>
            <person name="Robinson-Rechavi M."/>
            <person name="Braasch I."/>
            <person name="Lecointre G."/>
            <person name="Bobe J."/>
            <person name="Postlethwait J.H."/>
            <person name="Berthelot C."/>
            <person name="Roest Crollius H."/>
            <person name="Guiguen Y."/>
        </authorList>
    </citation>
    <scope>NUCLEOTIDE SEQUENCE</scope>
    <source>
        <strain evidence="1">WJC10195</strain>
    </source>
</reference>
<dbReference type="Proteomes" id="UP001152622">
    <property type="component" value="Chromosome 11"/>
</dbReference>
<name>A0A9Q1EXD4_SYNKA</name>
<gene>
    <name evidence="1" type="ORF">SKAU_G00282520</name>
</gene>
<dbReference type="AlphaFoldDB" id="A0A9Q1EXD4"/>
<comment type="caution">
    <text evidence="1">The sequence shown here is derived from an EMBL/GenBank/DDBJ whole genome shotgun (WGS) entry which is preliminary data.</text>
</comment>